<evidence type="ECO:0000256" key="1">
    <source>
        <dbReference type="SAM" id="Coils"/>
    </source>
</evidence>
<dbReference type="EMBL" id="FOMJ01000001">
    <property type="protein sequence ID" value="SFC90435.1"/>
    <property type="molecule type" value="Genomic_DNA"/>
</dbReference>
<sequence length="473" mass="51957">MKKRTIAIACSLAFIGPAPALAGGALEDLADKIEDRWSDGIEYAQEGHKWANSARTGYIGPNYSWRAPEGPNHNLIDFEPPSLQADCNGVDFHAGAFSIISGSELREQLSAMAGPQIVTHALGVALDIMSPTIAAEMKRIQNVINKWNEWAKDDCALAESLVSEESMRASSFGKTLEEKGKMVGNHVGAAADWAEGATEDITGKDLSEEEKEEAELEMNVTWKALKEAGLDGFAVFSGLDPDESMELIQSMVGTIILKYDDDSGEPINPAPNFQPTIGPKEIFNGIPEGSGTQLIKCDDDDACMEPEAEEYSDEVQSLVGVFREAIFEEGDDGGIYERFRDFDAPELSDKQRAVMRMSRGQMAQSVKMMSSDGNPPLDGAIDYWSKRLAYVALYNEITRLERIVSEALQNKKGAADIFQDEYAPRFEKIRDELAMLEEEIKKSADDIEILNEVRIASHGARGRQLISAVEQAQ</sequence>
<reference evidence="3 4" key="1">
    <citation type="submission" date="2016-10" db="EMBL/GenBank/DDBJ databases">
        <authorList>
            <person name="de Groot N.N."/>
        </authorList>
    </citation>
    <scope>NUCLEOTIDE SEQUENCE [LARGE SCALE GENOMIC DNA]</scope>
    <source>
        <strain evidence="3 4">HL3</strain>
    </source>
</reference>
<evidence type="ECO:0000313" key="3">
    <source>
        <dbReference type="EMBL" id="SFC90435.1"/>
    </source>
</evidence>
<dbReference type="RefSeq" id="WP_093426733.1">
    <property type="nucleotide sequence ID" value="NZ_FOMJ01000001.1"/>
</dbReference>
<proteinExistence type="predicted"/>
<dbReference type="Proteomes" id="UP000198611">
    <property type="component" value="Unassembled WGS sequence"/>
</dbReference>
<feature type="chain" id="PRO_5011537804" evidence="2">
    <location>
        <begin position="23"/>
        <end position="473"/>
    </location>
</feature>
<dbReference type="STRING" id="1123397.SAMN05660831_00028"/>
<evidence type="ECO:0000313" key="4">
    <source>
        <dbReference type="Proteomes" id="UP000198611"/>
    </source>
</evidence>
<dbReference type="Pfam" id="PF06122">
    <property type="entry name" value="TraH"/>
    <property type="match status" value="1"/>
</dbReference>
<gene>
    <name evidence="3" type="ORF">SAMN05660831_00028</name>
</gene>
<organism evidence="3 4">
    <name type="scientific">Thiohalospira halophila DSM 15071</name>
    <dbReference type="NCBI Taxonomy" id="1123397"/>
    <lineage>
        <taxon>Bacteria</taxon>
        <taxon>Pseudomonadati</taxon>
        <taxon>Pseudomonadota</taxon>
        <taxon>Gammaproteobacteria</taxon>
        <taxon>Thiohalospirales</taxon>
        <taxon>Thiohalospiraceae</taxon>
        <taxon>Thiohalospira</taxon>
    </lineage>
</organism>
<protein>
    <submittedName>
        <fullName evidence="3">Conjugative relaxosome accessory transposon protein</fullName>
    </submittedName>
</protein>
<accession>A0A1I1MZ31</accession>
<dbReference type="AlphaFoldDB" id="A0A1I1MZ31"/>
<keyword evidence="1" id="KW-0175">Coiled coil</keyword>
<keyword evidence="2" id="KW-0732">Signal</keyword>
<evidence type="ECO:0000256" key="2">
    <source>
        <dbReference type="SAM" id="SignalP"/>
    </source>
</evidence>
<name>A0A1I1MZ31_9GAMM</name>
<dbReference type="InterPro" id="IPR010927">
    <property type="entry name" value="T4SS_TraH"/>
</dbReference>
<keyword evidence="4" id="KW-1185">Reference proteome</keyword>
<dbReference type="OrthoDB" id="9797479at2"/>
<feature type="coiled-coil region" evidence="1">
    <location>
        <begin position="426"/>
        <end position="453"/>
    </location>
</feature>
<feature type="signal peptide" evidence="2">
    <location>
        <begin position="1"/>
        <end position="22"/>
    </location>
</feature>